<dbReference type="OrthoDB" id="199913at2759"/>
<evidence type="ECO:0000259" key="3">
    <source>
        <dbReference type="Pfam" id="PF00151"/>
    </source>
</evidence>
<evidence type="ECO:0000256" key="1">
    <source>
        <dbReference type="RuleBase" id="RU004262"/>
    </source>
</evidence>
<dbReference type="AlphaFoldDB" id="A0A8J2LIS6"/>
<dbReference type="EMBL" id="CAJVCH010530512">
    <property type="protein sequence ID" value="CAG7823774.1"/>
    <property type="molecule type" value="Genomic_DNA"/>
</dbReference>
<name>A0A8J2LIS6_9HEXA</name>
<dbReference type="InterPro" id="IPR013818">
    <property type="entry name" value="Lipase"/>
</dbReference>
<reference evidence="4" key="1">
    <citation type="submission" date="2021-06" db="EMBL/GenBank/DDBJ databases">
        <authorList>
            <person name="Hodson N. C."/>
            <person name="Mongue J. A."/>
            <person name="Jaron S. K."/>
        </authorList>
    </citation>
    <scope>NUCLEOTIDE SEQUENCE</scope>
</reference>
<dbReference type="GO" id="GO:0016042">
    <property type="term" value="P:lipid catabolic process"/>
    <property type="evidence" value="ECO:0007669"/>
    <property type="project" value="TreeGrafter"/>
</dbReference>
<comment type="similarity">
    <text evidence="1">Belongs to the AB hydrolase superfamily. Lipase family.</text>
</comment>
<feature type="region of interest" description="Disordered" evidence="2">
    <location>
        <begin position="1"/>
        <end position="26"/>
    </location>
</feature>
<dbReference type="InterPro" id="IPR000734">
    <property type="entry name" value="TAG_lipase"/>
</dbReference>
<dbReference type="GO" id="GO:0005615">
    <property type="term" value="C:extracellular space"/>
    <property type="evidence" value="ECO:0007669"/>
    <property type="project" value="TreeGrafter"/>
</dbReference>
<comment type="caution">
    <text evidence="4">The sequence shown here is derived from an EMBL/GenBank/DDBJ whole genome shotgun (WGS) entry which is preliminary data.</text>
</comment>
<proteinExistence type="inferred from homology"/>
<feature type="domain" description="Lipase" evidence="3">
    <location>
        <begin position="1"/>
        <end position="85"/>
    </location>
</feature>
<dbReference type="Proteomes" id="UP000708208">
    <property type="component" value="Unassembled WGS sequence"/>
</dbReference>
<accession>A0A8J2LIS6</accession>
<dbReference type="GO" id="GO:0016298">
    <property type="term" value="F:lipase activity"/>
    <property type="evidence" value="ECO:0007669"/>
    <property type="project" value="InterPro"/>
</dbReference>
<sequence length="106" mass="11920">MGYPGQLGHVDFYPNGGKEQPNCDPKGRMKGVQLIYSIQHLFVASCSHSRAPMFFTKSIKSQVVACRCSSWAEFRKACKINCRDQIIFGEHVSPTARGKYFLDMAI</sequence>
<dbReference type="PANTHER" id="PTHR11610:SF173">
    <property type="entry name" value="LIPASE DOMAIN-CONTAINING PROTEIN-RELATED"/>
    <property type="match status" value="1"/>
</dbReference>
<gene>
    <name evidence="4" type="ORF">AFUS01_LOCUS33970</name>
</gene>
<keyword evidence="5" id="KW-1185">Reference proteome</keyword>
<protein>
    <recommendedName>
        <fullName evidence="3">Lipase domain-containing protein</fullName>
    </recommendedName>
</protein>
<evidence type="ECO:0000256" key="2">
    <source>
        <dbReference type="SAM" id="MobiDB-lite"/>
    </source>
</evidence>
<organism evidence="4 5">
    <name type="scientific">Allacma fusca</name>
    <dbReference type="NCBI Taxonomy" id="39272"/>
    <lineage>
        <taxon>Eukaryota</taxon>
        <taxon>Metazoa</taxon>
        <taxon>Ecdysozoa</taxon>
        <taxon>Arthropoda</taxon>
        <taxon>Hexapoda</taxon>
        <taxon>Collembola</taxon>
        <taxon>Symphypleona</taxon>
        <taxon>Sminthuridae</taxon>
        <taxon>Allacma</taxon>
    </lineage>
</organism>
<evidence type="ECO:0000313" key="5">
    <source>
        <dbReference type="Proteomes" id="UP000708208"/>
    </source>
</evidence>
<dbReference type="PANTHER" id="PTHR11610">
    <property type="entry name" value="LIPASE"/>
    <property type="match status" value="1"/>
</dbReference>
<dbReference type="Pfam" id="PF00151">
    <property type="entry name" value="Lipase"/>
    <property type="match status" value="1"/>
</dbReference>
<evidence type="ECO:0000313" key="4">
    <source>
        <dbReference type="EMBL" id="CAG7823774.1"/>
    </source>
</evidence>